<dbReference type="AlphaFoldDB" id="A0A401ZSS0"/>
<protein>
    <submittedName>
        <fullName evidence="7">Putative nitrate transporter NarT</fullName>
    </submittedName>
</protein>
<accession>A0A401ZSS0</accession>
<reference evidence="8" key="1">
    <citation type="submission" date="2018-12" db="EMBL/GenBank/DDBJ databases">
        <title>Tengunoibacter tsumagoiensis gen. nov., sp. nov., Dictyobacter kobayashii sp. nov., D. alpinus sp. nov., and D. joshuensis sp. nov. and description of Dictyobacteraceae fam. nov. within the order Ktedonobacterales isolated from Tengu-no-mugimeshi.</title>
        <authorList>
            <person name="Wang C.M."/>
            <person name="Zheng Y."/>
            <person name="Sakai Y."/>
            <person name="Toyoda A."/>
            <person name="Minakuchi Y."/>
            <person name="Abe K."/>
            <person name="Yokota A."/>
            <person name="Yabe S."/>
        </authorList>
    </citation>
    <scope>NUCLEOTIDE SEQUENCE [LARGE SCALE GENOMIC DNA]</scope>
    <source>
        <strain evidence="8">S-27</strain>
    </source>
</reference>
<dbReference type="InterPro" id="IPR011701">
    <property type="entry name" value="MFS"/>
</dbReference>
<evidence type="ECO:0000256" key="1">
    <source>
        <dbReference type="ARBA" id="ARBA00004651"/>
    </source>
</evidence>
<evidence type="ECO:0000256" key="3">
    <source>
        <dbReference type="ARBA" id="ARBA00022989"/>
    </source>
</evidence>
<feature type="transmembrane region" description="Helical" evidence="5">
    <location>
        <begin position="63"/>
        <end position="84"/>
    </location>
</feature>
<keyword evidence="3 5" id="KW-1133">Transmembrane helix</keyword>
<feature type="transmembrane region" description="Helical" evidence="5">
    <location>
        <begin position="257"/>
        <end position="278"/>
    </location>
</feature>
<feature type="transmembrane region" description="Helical" evidence="5">
    <location>
        <begin position="96"/>
        <end position="119"/>
    </location>
</feature>
<keyword evidence="4 5" id="KW-0472">Membrane</keyword>
<proteinExistence type="predicted"/>
<keyword evidence="2 5" id="KW-0812">Transmembrane</keyword>
<feature type="transmembrane region" description="Helical" evidence="5">
    <location>
        <begin position="320"/>
        <end position="339"/>
    </location>
</feature>
<dbReference type="GO" id="GO:0005886">
    <property type="term" value="C:plasma membrane"/>
    <property type="evidence" value="ECO:0007669"/>
    <property type="project" value="UniProtKB-SubCell"/>
</dbReference>
<dbReference type="InterPro" id="IPR036259">
    <property type="entry name" value="MFS_trans_sf"/>
</dbReference>
<dbReference type="InterPro" id="IPR020846">
    <property type="entry name" value="MFS_dom"/>
</dbReference>
<evidence type="ECO:0000259" key="6">
    <source>
        <dbReference type="PROSITE" id="PS50850"/>
    </source>
</evidence>
<name>A0A401ZSS0_9CHLR</name>
<dbReference type="EMBL" id="BIFQ01000002">
    <property type="protein sequence ID" value="GCE09925.1"/>
    <property type="molecule type" value="Genomic_DNA"/>
</dbReference>
<feature type="transmembrane region" description="Helical" evidence="5">
    <location>
        <begin position="21"/>
        <end position="43"/>
    </location>
</feature>
<evidence type="ECO:0000313" key="8">
    <source>
        <dbReference type="Proteomes" id="UP000287224"/>
    </source>
</evidence>
<dbReference type="GO" id="GO:0022857">
    <property type="term" value="F:transmembrane transporter activity"/>
    <property type="evidence" value="ECO:0007669"/>
    <property type="project" value="InterPro"/>
</dbReference>
<feature type="domain" description="Major facilitator superfamily (MFS) profile" evidence="6">
    <location>
        <begin position="27"/>
        <end position="408"/>
    </location>
</feature>
<dbReference type="Proteomes" id="UP000287224">
    <property type="component" value="Unassembled WGS sequence"/>
</dbReference>
<comment type="caution">
    <text evidence="7">The sequence shown here is derived from an EMBL/GenBank/DDBJ whole genome shotgun (WGS) entry which is preliminary data.</text>
</comment>
<feature type="transmembrane region" description="Helical" evidence="5">
    <location>
        <begin position="290"/>
        <end position="308"/>
    </location>
</feature>
<evidence type="ECO:0000256" key="2">
    <source>
        <dbReference type="ARBA" id="ARBA00022692"/>
    </source>
</evidence>
<dbReference type="InterPro" id="IPR052952">
    <property type="entry name" value="MFS-Transporter"/>
</dbReference>
<dbReference type="SUPFAM" id="SSF103473">
    <property type="entry name" value="MFS general substrate transporter"/>
    <property type="match status" value="1"/>
</dbReference>
<feature type="transmembrane region" description="Helical" evidence="5">
    <location>
        <begin position="223"/>
        <end position="251"/>
    </location>
</feature>
<sequence>MDRLPVRDTLSHRSQPATQKMSRVAGHFVAICLAPIAICINFTNYGPLIPLLQHILHVTSGQIGLFSAVLFLCLALANIPGGILSDIFGARRTMLGSLFLVSLSAFLCPLIPTFSWMIVCRALTGLGAGIALVAGSHATAQLGRYEALAQGLNGGAAQLGAGLGLVATPSLLALIGWQSTFVASGLLGLLAIFAWLFVPKVIDERGRDSHQQADLAAGVRSRVIWTLGLSNMGTFGLGNAVTAWLAVYFAVSYGLSLPLAAGLGSLALFAGALFRPLGGIILARSQRAIFLIRGGTLMAFLGLIILALPIGTLPIACGGLLMFSLGTTLPYAAIFSTAAHHGKQQAFGSGVAQGLIAVLASPVAIVGPPIIGLIKEQTGMFTYAFGFIVLVFSVLPVIASWYLSHALALEERKGASIQRC</sequence>
<gene>
    <name evidence="7" type="primary">narT</name>
    <name evidence="7" type="ORF">KDAU_72540</name>
</gene>
<dbReference type="PROSITE" id="PS50850">
    <property type="entry name" value="MFS"/>
    <property type="match status" value="1"/>
</dbReference>
<feature type="transmembrane region" description="Helical" evidence="5">
    <location>
        <begin position="351"/>
        <end position="374"/>
    </location>
</feature>
<organism evidence="7 8">
    <name type="scientific">Dictyobacter aurantiacus</name>
    <dbReference type="NCBI Taxonomy" id="1936993"/>
    <lineage>
        <taxon>Bacteria</taxon>
        <taxon>Bacillati</taxon>
        <taxon>Chloroflexota</taxon>
        <taxon>Ktedonobacteria</taxon>
        <taxon>Ktedonobacterales</taxon>
        <taxon>Dictyobacteraceae</taxon>
        <taxon>Dictyobacter</taxon>
    </lineage>
</organism>
<dbReference type="PANTHER" id="PTHR23527">
    <property type="entry name" value="BLL3282 PROTEIN"/>
    <property type="match status" value="1"/>
</dbReference>
<dbReference type="Pfam" id="PF07690">
    <property type="entry name" value="MFS_1"/>
    <property type="match status" value="1"/>
</dbReference>
<dbReference type="Gene3D" id="1.20.1250.20">
    <property type="entry name" value="MFS general substrate transporter like domains"/>
    <property type="match status" value="2"/>
</dbReference>
<evidence type="ECO:0000256" key="4">
    <source>
        <dbReference type="ARBA" id="ARBA00023136"/>
    </source>
</evidence>
<keyword evidence="8" id="KW-1185">Reference proteome</keyword>
<feature type="transmembrane region" description="Helical" evidence="5">
    <location>
        <begin position="380"/>
        <end position="403"/>
    </location>
</feature>
<evidence type="ECO:0000256" key="5">
    <source>
        <dbReference type="SAM" id="Phobius"/>
    </source>
</evidence>
<evidence type="ECO:0000313" key="7">
    <source>
        <dbReference type="EMBL" id="GCE09925.1"/>
    </source>
</evidence>
<comment type="subcellular location">
    <subcellularLocation>
        <location evidence="1">Cell membrane</location>
        <topology evidence="1">Multi-pass membrane protein</topology>
    </subcellularLocation>
</comment>
<feature type="transmembrane region" description="Helical" evidence="5">
    <location>
        <begin position="181"/>
        <end position="202"/>
    </location>
</feature>
<dbReference type="PANTHER" id="PTHR23527:SF1">
    <property type="entry name" value="BLL3282 PROTEIN"/>
    <property type="match status" value="1"/>
</dbReference>